<dbReference type="SMART" id="SM00448">
    <property type="entry name" value="REC"/>
    <property type="match status" value="1"/>
</dbReference>
<dbReference type="InterPro" id="IPR000792">
    <property type="entry name" value="Tscrpt_reg_LuxR_C"/>
</dbReference>
<dbReference type="EMBL" id="JBHLSV010000003">
    <property type="protein sequence ID" value="MFC0673114.1"/>
    <property type="molecule type" value="Genomic_DNA"/>
</dbReference>
<name>A0ABV6R806_9MICO</name>
<evidence type="ECO:0000313" key="6">
    <source>
        <dbReference type="EMBL" id="MFC0673114.1"/>
    </source>
</evidence>
<dbReference type="PRINTS" id="PR00038">
    <property type="entry name" value="HTHLUXR"/>
</dbReference>
<protein>
    <submittedName>
        <fullName evidence="6">Response regulator</fullName>
    </submittedName>
</protein>
<dbReference type="SUPFAM" id="SSF46894">
    <property type="entry name" value="C-terminal effector domain of the bipartite response regulators"/>
    <property type="match status" value="1"/>
</dbReference>
<dbReference type="PANTHER" id="PTHR43214:SF43">
    <property type="entry name" value="TWO-COMPONENT RESPONSE REGULATOR"/>
    <property type="match status" value="1"/>
</dbReference>
<feature type="domain" description="Response regulatory" evidence="5">
    <location>
        <begin position="19"/>
        <end position="136"/>
    </location>
</feature>
<dbReference type="Pfam" id="PF00196">
    <property type="entry name" value="GerE"/>
    <property type="match status" value="1"/>
</dbReference>
<dbReference type="Proteomes" id="UP001589793">
    <property type="component" value="Unassembled WGS sequence"/>
</dbReference>
<dbReference type="Gene3D" id="1.10.10.10">
    <property type="entry name" value="Winged helix-like DNA-binding domain superfamily/Winged helix DNA-binding domain"/>
    <property type="match status" value="1"/>
</dbReference>
<feature type="domain" description="HTH luxR-type" evidence="4">
    <location>
        <begin position="161"/>
        <end position="226"/>
    </location>
</feature>
<dbReference type="RefSeq" id="WP_376978410.1">
    <property type="nucleotide sequence ID" value="NZ_JBHLSV010000003.1"/>
</dbReference>
<keyword evidence="2" id="KW-0238">DNA-binding</keyword>
<dbReference type="InterPro" id="IPR016032">
    <property type="entry name" value="Sig_transdc_resp-reg_C-effctor"/>
</dbReference>
<evidence type="ECO:0000313" key="7">
    <source>
        <dbReference type="Proteomes" id="UP001589793"/>
    </source>
</evidence>
<dbReference type="CDD" id="cd17535">
    <property type="entry name" value="REC_NarL-like"/>
    <property type="match status" value="1"/>
</dbReference>
<dbReference type="InterPro" id="IPR039420">
    <property type="entry name" value="WalR-like"/>
</dbReference>
<dbReference type="InterPro" id="IPR036388">
    <property type="entry name" value="WH-like_DNA-bd_sf"/>
</dbReference>
<reference evidence="6 7" key="1">
    <citation type="submission" date="2024-09" db="EMBL/GenBank/DDBJ databases">
        <authorList>
            <person name="Sun Q."/>
            <person name="Mori K."/>
        </authorList>
    </citation>
    <scope>NUCLEOTIDE SEQUENCE [LARGE SCALE GENOMIC DNA]</scope>
    <source>
        <strain evidence="6 7">CICC 10874</strain>
    </source>
</reference>
<dbReference type="InterPro" id="IPR011006">
    <property type="entry name" value="CheY-like_superfamily"/>
</dbReference>
<dbReference type="PANTHER" id="PTHR43214">
    <property type="entry name" value="TWO-COMPONENT RESPONSE REGULATOR"/>
    <property type="match status" value="1"/>
</dbReference>
<dbReference type="SMART" id="SM00421">
    <property type="entry name" value="HTH_LUXR"/>
    <property type="match status" value="1"/>
</dbReference>
<dbReference type="PROSITE" id="PS00622">
    <property type="entry name" value="HTH_LUXR_1"/>
    <property type="match status" value="1"/>
</dbReference>
<dbReference type="PROSITE" id="PS50043">
    <property type="entry name" value="HTH_LUXR_2"/>
    <property type="match status" value="1"/>
</dbReference>
<evidence type="ECO:0000259" key="5">
    <source>
        <dbReference type="PROSITE" id="PS50110"/>
    </source>
</evidence>
<feature type="modified residue" description="4-aspartylphosphate" evidence="3">
    <location>
        <position position="70"/>
    </location>
</feature>
<evidence type="ECO:0000256" key="2">
    <source>
        <dbReference type="ARBA" id="ARBA00023125"/>
    </source>
</evidence>
<keyword evidence="1 3" id="KW-0597">Phosphoprotein</keyword>
<proteinExistence type="predicted"/>
<dbReference type="InterPro" id="IPR058245">
    <property type="entry name" value="NreC/VraR/RcsB-like_REC"/>
</dbReference>
<dbReference type="InterPro" id="IPR001789">
    <property type="entry name" value="Sig_transdc_resp-reg_receiver"/>
</dbReference>
<sequence length="231" mass="24514">MNEQSALAVDPVLVDTAISVLIVDDDRWTTRAVASALEDAGDIVVVGIEHSGEDAVGAFAQLRPDIVLMDVNMGAGMSGIEATAQIRALDRHARVLVLTTISPGPGIARTLEAGAMAVLNKTAPPEVLVDVIRTAAAGESPRLLRNLAADISLNGDIQPGSPARFPSLTDRELVTLRLICEGMEYVQIAGHLGVAESTVKTHARSLREKLDAQNLAQLVVRALQYRLYIPA</sequence>
<evidence type="ECO:0000259" key="4">
    <source>
        <dbReference type="PROSITE" id="PS50043"/>
    </source>
</evidence>
<comment type="caution">
    <text evidence="6">The sequence shown here is derived from an EMBL/GenBank/DDBJ whole genome shotgun (WGS) entry which is preliminary data.</text>
</comment>
<dbReference type="Gene3D" id="3.40.50.2300">
    <property type="match status" value="1"/>
</dbReference>
<dbReference type="PROSITE" id="PS50110">
    <property type="entry name" value="RESPONSE_REGULATORY"/>
    <property type="match status" value="1"/>
</dbReference>
<dbReference type="CDD" id="cd06170">
    <property type="entry name" value="LuxR_C_like"/>
    <property type="match status" value="1"/>
</dbReference>
<accession>A0ABV6R806</accession>
<dbReference type="SUPFAM" id="SSF52172">
    <property type="entry name" value="CheY-like"/>
    <property type="match status" value="1"/>
</dbReference>
<keyword evidence="7" id="KW-1185">Reference proteome</keyword>
<evidence type="ECO:0000256" key="3">
    <source>
        <dbReference type="PROSITE-ProRule" id="PRU00169"/>
    </source>
</evidence>
<gene>
    <name evidence="6" type="ORF">ACFFF6_03985</name>
</gene>
<dbReference type="Pfam" id="PF00072">
    <property type="entry name" value="Response_reg"/>
    <property type="match status" value="1"/>
</dbReference>
<organism evidence="6 7">
    <name type="scientific">Brachybacterium hainanense</name>
    <dbReference type="NCBI Taxonomy" id="1541174"/>
    <lineage>
        <taxon>Bacteria</taxon>
        <taxon>Bacillati</taxon>
        <taxon>Actinomycetota</taxon>
        <taxon>Actinomycetes</taxon>
        <taxon>Micrococcales</taxon>
        <taxon>Dermabacteraceae</taxon>
        <taxon>Brachybacterium</taxon>
    </lineage>
</organism>
<evidence type="ECO:0000256" key="1">
    <source>
        <dbReference type="ARBA" id="ARBA00022553"/>
    </source>
</evidence>